<dbReference type="GO" id="GO:0000166">
    <property type="term" value="F:nucleotide binding"/>
    <property type="evidence" value="ECO:0007669"/>
    <property type="project" value="UniProtKB-KW"/>
</dbReference>
<dbReference type="GO" id="GO:0006167">
    <property type="term" value="P:AMP biosynthetic process"/>
    <property type="evidence" value="ECO:0007669"/>
    <property type="project" value="TreeGrafter"/>
</dbReference>
<dbReference type="PROSITE" id="PS00893">
    <property type="entry name" value="NUDIX_BOX"/>
    <property type="match status" value="1"/>
</dbReference>
<keyword evidence="4" id="KW-0378">Hydrolase</keyword>
<evidence type="ECO:0000259" key="6">
    <source>
        <dbReference type="PROSITE" id="PS51462"/>
    </source>
</evidence>
<dbReference type="Proteomes" id="UP000095662">
    <property type="component" value="Unassembled WGS sequence"/>
</dbReference>
<feature type="domain" description="Nudix hydrolase" evidence="6">
    <location>
        <begin position="122"/>
        <end position="251"/>
    </location>
</feature>
<protein>
    <recommendedName>
        <fullName evidence="2">Bis(5'-nucleosyl)-tetraphosphatase [asymmetrical]</fullName>
    </recommendedName>
    <alternativeName>
        <fullName evidence="5">Diadenosine 5',5'''-P1,P4-tetraphosphate asymmetrical hydrolase</fullName>
    </alternativeName>
</protein>
<evidence type="ECO:0000256" key="1">
    <source>
        <dbReference type="ARBA" id="ARBA00005582"/>
    </source>
</evidence>
<evidence type="ECO:0000256" key="2">
    <source>
        <dbReference type="ARBA" id="ARBA00018911"/>
    </source>
</evidence>
<dbReference type="GO" id="GO:0006754">
    <property type="term" value="P:ATP biosynthetic process"/>
    <property type="evidence" value="ECO:0007669"/>
    <property type="project" value="TreeGrafter"/>
</dbReference>
<dbReference type="Pfam" id="PF00293">
    <property type="entry name" value="NUDIX"/>
    <property type="match status" value="1"/>
</dbReference>
<dbReference type="GO" id="GO:0004427">
    <property type="term" value="F:inorganic diphosphate phosphatase activity"/>
    <property type="evidence" value="ECO:0007669"/>
    <property type="project" value="InterPro"/>
</dbReference>
<evidence type="ECO:0000313" key="8">
    <source>
        <dbReference type="Proteomes" id="UP000095662"/>
    </source>
</evidence>
<organism evidence="7 8">
    <name type="scientific">[Eubacterium] siraeum</name>
    <dbReference type="NCBI Taxonomy" id="39492"/>
    <lineage>
        <taxon>Bacteria</taxon>
        <taxon>Bacillati</taxon>
        <taxon>Bacillota</taxon>
        <taxon>Clostridia</taxon>
        <taxon>Eubacteriales</taxon>
        <taxon>Oscillospiraceae</taxon>
        <taxon>Oscillospiraceae incertae sedis</taxon>
    </lineage>
</organism>
<dbReference type="PROSITE" id="PS51462">
    <property type="entry name" value="NUDIX"/>
    <property type="match status" value="1"/>
</dbReference>
<evidence type="ECO:0000256" key="5">
    <source>
        <dbReference type="ARBA" id="ARBA00032644"/>
    </source>
</evidence>
<dbReference type="SUPFAM" id="SSF50324">
    <property type="entry name" value="Inorganic pyrophosphatase"/>
    <property type="match status" value="1"/>
</dbReference>
<dbReference type="InterPro" id="IPR015797">
    <property type="entry name" value="NUDIX_hydrolase-like_dom_sf"/>
</dbReference>
<dbReference type="InterPro" id="IPR000086">
    <property type="entry name" value="NUDIX_hydrolase_dom"/>
</dbReference>
<gene>
    <name evidence="7" type="ORF">ERS852540_01833</name>
</gene>
<dbReference type="GO" id="GO:0000287">
    <property type="term" value="F:magnesium ion binding"/>
    <property type="evidence" value="ECO:0007669"/>
    <property type="project" value="InterPro"/>
</dbReference>
<evidence type="ECO:0000256" key="3">
    <source>
        <dbReference type="ARBA" id="ARBA00022741"/>
    </source>
</evidence>
<dbReference type="Gene3D" id="3.90.80.10">
    <property type="entry name" value="Inorganic pyrophosphatase"/>
    <property type="match status" value="1"/>
</dbReference>
<dbReference type="GO" id="GO:0005737">
    <property type="term" value="C:cytoplasm"/>
    <property type="evidence" value="ECO:0007669"/>
    <property type="project" value="InterPro"/>
</dbReference>
<accession>A0A174ZT90</accession>
<dbReference type="InterPro" id="IPR036649">
    <property type="entry name" value="Pyrophosphatase_sf"/>
</dbReference>
<sequence length="258" mass="29310">MTKIPRGDKSYIGKAVTVTVDRPIGTHHPKHREIVYPINYGYVEGLLGGDGEEQDVYILGVDKPVDKAECVIIATVMRTDDNEDKWVGVPSELVGSEICCECNIVNAVHFQEQFHTSEIFALYEKTCGAVMYTGDGDDRRYFLIKNNSGHIGFPKGHIEYGENERETALREVFEECGLEAELDEDFRAEYTFHTLDNTEKTSVFFAGRFDRDAAVKIQQEEVIGDWLLSYGEAMNKLNWEQDKAILKACEEYLNSKQN</sequence>
<dbReference type="SUPFAM" id="SSF55811">
    <property type="entry name" value="Nudix"/>
    <property type="match status" value="1"/>
</dbReference>
<dbReference type="OrthoDB" id="9798247at2"/>
<dbReference type="InterPro" id="IPR020084">
    <property type="entry name" value="NUDIX_hydrolase_CS"/>
</dbReference>
<evidence type="ECO:0000256" key="4">
    <source>
        <dbReference type="ARBA" id="ARBA00022801"/>
    </source>
</evidence>
<name>A0A174ZT90_9FIRM</name>
<keyword evidence="3" id="KW-0547">Nucleotide-binding</keyword>
<dbReference type="GO" id="GO:0004081">
    <property type="term" value="F:bis(5'-nucleosyl)-tetraphosphatase (asymmetrical) activity"/>
    <property type="evidence" value="ECO:0007669"/>
    <property type="project" value="TreeGrafter"/>
</dbReference>
<dbReference type="EMBL" id="CZBY01000015">
    <property type="protein sequence ID" value="CUQ88977.1"/>
    <property type="molecule type" value="Genomic_DNA"/>
</dbReference>
<proteinExistence type="inferred from homology"/>
<evidence type="ECO:0000313" key="7">
    <source>
        <dbReference type="EMBL" id="CUQ88977.1"/>
    </source>
</evidence>
<comment type="similarity">
    <text evidence="1">Belongs to the Nudix hydrolase family.</text>
</comment>
<dbReference type="CDD" id="cd03428">
    <property type="entry name" value="NUDIX_Ap4A_Nudt2"/>
    <property type="match status" value="1"/>
</dbReference>
<dbReference type="PANTHER" id="PTHR21340">
    <property type="entry name" value="DIADENOSINE 5,5-P1,P4-TETRAPHOSPHATE PYROPHOSPHOHYDROLASE MUTT"/>
    <property type="match status" value="1"/>
</dbReference>
<dbReference type="STRING" id="39492.ERS852540_01833"/>
<dbReference type="InterPro" id="IPR051325">
    <property type="entry name" value="Nudix_hydrolase_domain"/>
</dbReference>
<dbReference type="Gene3D" id="3.90.79.10">
    <property type="entry name" value="Nucleoside Triphosphate Pyrophosphohydrolase"/>
    <property type="match status" value="1"/>
</dbReference>
<dbReference type="AlphaFoldDB" id="A0A174ZT90"/>
<dbReference type="InterPro" id="IPR003565">
    <property type="entry name" value="Tetra_PHTase"/>
</dbReference>
<dbReference type="PANTHER" id="PTHR21340:SF0">
    <property type="entry name" value="BIS(5'-NUCLEOSYL)-TETRAPHOSPHATASE [ASYMMETRICAL]"/>
    <property type="match status" value="1"/>
</dbReference>
<reference evidence="7 8" key="1">
    <citation type="submission" date="2015-09" db="EMBL/GenBank/DDBJ databases">
        <authorList>
            <consortium name="Pathogen Informatics"/>
        </authorList>
    </citation>
    <scope>NUCLEOTIDE SEQUENCE [LARGE SCALE GENOMIC DNA]</scope>
    <source>
        <strain evidence="7 8">2789STDY5834928</strain>
    </source>
</reference>